<dbReference type="PANTHER" id="PTHR22911:SF6">
    <property type="entry name" value="SOLUTE CARRIER FAMILY 35 MEMBER G1"/>
    <property type="match status" value="1"/>
</dbReference>
<proteinExistence type="inferred from homology"/>
<dbReference type="EMBL" id="JBHTFQ010000008">
    <property type="protein sequence ID" value="MFC7705603.1"/>
    <property type="molecule type" value="Genomic_DNA"/>
</dbReference>
<feature type="transmembrane region" description="Helical" evidence="6">
    <location>
        <begin position="161"/>
        <end position="183"/>
    </location>
</feature>
<feature type="transmembrane region" description="Helical" evidence="6">
    <location>
        <begin position="136"/>
        <end position="155"/>
    </location>
</feature>
<evidence type="ECO:0000259" key="7">
    <source>
        <dbReference type="Pfam" id="PF00892"/>
    </source>
</evidence>
<feature type="transmembrane region" description="Helical" evidence="6">
    <location>
        <begin position="45"/>
        <end position="66"/>
    </location>
</feature>
<gene>
    <name evidence="8" type="ORF">ACFQXB_15550</name>
</gene>
<feature type="transmembrane region" description="Helical" evidence="6">
    <location>
        <begin position="195"/>
        <end position="217"/>
    </location>
</feature>
<comment type="similarity">
    <text evidence="2">Belongs to the drug/metabolite transporter (DMT) superfamily. 10 TMS drug/metabolite exporter (DME) (TC 2.A.7.3) family.</text>
</comment>
<dbReference type="Proteomes" id="UP001596516">
    <property type="component" value="Unassembled WGS sequence"/>
</dbReference>
<evidence type="ECO:0000256" key="5">
    <source>
        <dbReference type="ARBA" id="ARBA00023136"/>
    </source>
</evidence>
<name>A0ABW2URJ5_9RHOB</name>
<feature type="domain" description="EamA" evidence="7">
    <location>
        <begin position="17"/>
        <end position="146"/>
    </location>
</feature>
<feature type="transmembrane region" description="Helical" evidence="6">
    <location>
        <begin position="110"/>
        <end position="127"/>
    </location>
</feature>
<organism evidence="8 9">
    <name type="scientific">Plastorhodobacter daqingensis</name>
    <dbReference type="NCBI Taxonomy" id="1387281"/>
    <lineage>
        <taxon>Bacteria</taxon>
        <taxon>Pseudomonadati</taxon>
        <taxon>Pseudomonadota</taxon>
        <taxon>Alphaproteobacteria</taxon>
        <taxon>Rhodobacterales</taxon>
        <taxon>Paracoccaceae</taxon>
        <taxon>Plastorhodobacter</taxon>
    </lineage>
</organism>
<evidence type="ECO:0000313" key="8">
    <source>
        <dbReference type="EMBL" id="MFC7705603.1"/>
    </source>
</evidence>
<keyword evidence="3 6" id="KW-0812">Transmembrane</keyword>
<feature type="transmembrane region" description="Helical" evidence="6">
    <location>
        <begin position="86"/>
        <end position="104"/>
    </location>
</feature>
<dbReference type="InterPro" id="IPR000620">
    <property type="entry name" value="EamA_dom"/>
</dbReference>
<evidence type="ECO:0000256" key="1">
    <source>
        <dbReference type="ARBA" id="ARBA00004141"/>
    </source>
</evidence>
<evidence type="ECO:0000256" key="2">
    <source>
        <dbReference type="ARBA" id="ARBA00009853"/>
    </source>
</evidence>
<dbReference type="InterPro" id="IPR037185">
    <property type="entry name" value="EmrE-like"/>
</dbReference>
<accession>A0ABW2URJ5</accession>
<dbReference type="SUPFAM" id="SSF103481">
    <property type="entry name" value="Multidrug resistance efflux transporter EmrE"/>
    <property type="match status" value="2"/>
</dbReference>
<feature type="transmembrane region" description="Helical" evidence="6">
    <location>
        <begin position="250"/>
        <end position="272"/>
    </location>
</feature>
<evidence type="ECO:0000256" key="4">
    <source>
        <dbReference type="ARBA" id="ARBA00022989"/>
    </source>
</evidence>
<evidence type="ECO:0000313" key="9">
    <source>
        <dbReference type="Proteomes" id="UP001596516"/>
    </source>
</evidence>
<reference evidence="9" key="1">
    <citation type="journal article" date="2019" name="Int. J. Syst. Evol. Microbiol.">
        <title>The Global Catalogue of Microorganisms (GCM) 10K type strain sequencing project: providing services to taxonomists for standard genome sequencing and annotation.</title>
        <authorList>
            <consortium name="The Broad Institute Genomics Platform"/>
            <consortium name="The Broad Institute Genome Sequencing Center for Infectious Disease"/>
            <person name="Wu L."/>
            <person name="Ma J."/>
        </authorList>
    </citation>
    <scope>NUCLEOTIDE SEQUENCE [LARGE SCALE GENOMIC DNA]</scope>
    <source>
        <strain evidence="9">CGMCC 1.12750</strain>
    </source>
</reference>
<protein>
    <submittedName>
        <fullName evidence="8">DMT family transporter</fullName>
    </submittedName>
</protein>
<evidence type="ECO:0000256" key="6">
    <source>
        <dbReference type="SAM" id="Phobius"/>
    </source>
</evidence>
<comment type="subcellular location">
    <subcellularLocation>
        <location evidence="1">Membrane</location>
        <topology evidence="1">Multi-pass membrane protein</topology>
    </subcellularLocation>
</comment>
<feature type="transmembrane region" description="Helical" evidence="6">
    <location>
        <begin position="278"/>
        <end position="295"/>
    </location>
</feature>
<dbReference type="PANTHER" id="PTHR22911">
    <property type="entry name" value="ACYL-MALONYL CONDENSING ENZYME-RELATED"/>
    <property type="match status" value="1"/>
</dbReference>
<sequence>MSAPATLSLPGPANERLGVILRILSTLAFAAMGACIKALSDAVPLGQVVFFRSALALVPLLAFLWWCGELPGGLATRRPLGHLARCLMGATAMFTSFATIRLLPFAEATMLSYLAPVMMALLGWLMLGERLTTRRVGGIAFGLTGGAVFCIPAFTGGLPDGVALGVTLGLVTAVLTAGALIQVRKLTLVNESPGAIALWFAVTSALCGLATLPWGWVWPDAGAVFLLVCTGLFGGIAHILMTLSFRHAEAAALAPFEYLSVLWAVMLGFALFAEMPGSAFVLAAPLIMAGALTAMPSKGR</sequence>
<dbReference type="Pfam" id="PF00892">
    <property type="entry name" value="EamA"/>
    <property type="match status" value="1"/>
</dbReference>
<dbReference type="RefSeq" id="WP_377405669.1">
    <property type="nucleotide sequence ID" value="NZ_JBHTFQ010000008.1"/>
</dbReference>
<keyword evidence="4 6" id="KW-1133">Transmembrane helix</keyword>
<keyword evidence="5 6" id="KW-0472">Membrane</keyword>
<feature type="transmembrane region" description="Helical" evidence="6">
    <location>
        <begin position="223"/>
        <end position="243"/>
    </location>
</feature>
<evidence type="ECO:0000256" key="3">
    <source>
        <dbReference type="ARBA" id="ARBA00022692"/>
    </source>
</evidence>
<comment type="caution">
    <text evidence="8">The sequence shown here is derived from an EMBL/GenBank/DDBJ whole genome shotgun (WGS) entry which is preliminary data.</text>
</comment>
<keyword evidence="9" id="KW-1185">Reference proteome</keyword>